<protein>
    <submittedName>
        <fullName evidence="1">Uncharacterized protein</fullName>
    </submittedName>
</protein>
<reference evidence="1" key="1">
    <citation type="journal article" date="2015" name="Nature">
        <title>Complex archaea that bridge the gap between prokaryotes and eukaryotes.</title>
        <authorList>
            <person name="Spang A."/>
            <person name="Saw J.H."/>
            <person name="Jorgensen S.L."/>
            <person name="Zaremba-Niedzwiedzka K."/>
            <person name="Martijn J."/>
            <person name="Lind A.E."/>
            <person name="van Eijk R."/>
            <person name="Schleper C."/>
            <person name="Guy L."/>
            <person name="Ettema T.J."/>
        </authorList>
    </citation>
    <scope>NUCLEOTIDE SEQUENCE</scope>
</reference>
<sequence>MSWKILPAIKDGDLYMGCLTCSTAEYKASMDKIICTGFGSACATKDGKTVYDGDQDYRNGNEPKTVGEIEKIAQESPDHDWRIVMYGPLHGEIYQRQGEKNWVCVESNQGFA</sequence>
<organism evidence="1">
    <name type="scientific">marine sediment metagenome</name>
    <dbReference type="NCBI Taxonomy" id="412755"/>
    <lineage>
        <taxon>unclassified sequences</taxon>
        <taxon>metagenomes</taxon>
        <taxon>ecological metagenomes</taxon>
    </lineage>
</organism>
<proteinExistence type="predicted"/>
<evidence type="ECO:0000313" key="1">
    <source>
        <dbReference type="EMBL" id="KKM75045.1"/>
    </source>
</evidence>
<comment type="caution">
    <text evidence="1">The sequence shown here is derived from an EMBL/GenBank/DDBJ whole genome shotgun (WGS) entry which is preliminary data.</text>
</comment>
<name>A0A0F9MEJ0_9ZZZZ</name>
<dbReference type="AlphaFoldDB" id="A0A0F9MEJ0"/>
<dbReference type="EMBL" id="LAZR01009042">
    <property type="protein sequence ID" value="KKM75045.1"/>
    <property type="molecule type" value="Genomic_DNA"/>
</dbReference>
<accession>A0A0F9MEJ0</accession>
<gene>
    <name evidence="1" type="ORF">LCGC14_1394240</name>
</gene>